<dbReference type="RefSeq" id="WP_108561262.1">
    <property type="nucleotide sequence ID" value="NZ_MUXE01000029.1"/>
</dbReference>
<evidence type="ECO:0000313" key="6">
    <source>
        <dbReference type="EMBL" id="PUE63340.1"/>
    </source>
</evidence>
<evidence type="ECO:0000256" key="2">
    <source>
        <dbReference type="ARBA" id="ARBA00022679"/>
    </source>
</evidence>
<dbReference type="GO" id="GO:0005829">
    <property type="term" value="C:cytosol"/>
    <property type="evidence" value="ECO:0007669"/>
    <property type="project" value="TreeGrafter"/>
</dbReference>
<dbReference type="EMBL" id="MUXE01000029">
    <property type="protein sequence ID" value="PUE63340.1"/>
    <property type="molecule type" value="Genomic_DNA"/>
</dbReference>
<keyword evidence="7" id="KW-1185">Reference proteome</keyword>
<evidence type="ECO:0000259" key="5">
    <source>
        <dbReference type="Pfam" id="PF13657"/>
    </source>
</evidence>
<dbReference type="InterPro" id="IPR052028">
    <property type="entry name" value="HipA_Ser/Thr_kinase"/>
</dbReference>
<gene>
    <name evidence="6" type="ORF">B0174_11770</name>
</gene>
<keyword evidence="3 6" id="KW-0418">Kinase</keyword>
<accession>A0A363CW64</accession>
<dbReference type="Gene3D" id="1.10.1070.20">
    <property type="match status" value="1"/>
</dbReference>
<dbReference type="Proteomes" id="UP000251135">
    <property type="component" value="Unassembled WGS sequence"/>
</dbReference>
<dbReference type="GO" id="GO:0004674">
    <property type="term" value="F:protein serine/threonine kinase activity"/>
    <property type="evidence" value="ECO:0007669"/>
    <property type="project" value="TreeGrafter"/>
</dbReference>
<dbReference type="PANTHER" id="PTHR37419">
    <property type="entry name" value="SERINE/THREONINE-PROTEIN KINASE TOXIN HIPA"/>
    <property type="match status" value="1"/>
</dbReference>
<protein>
    <submittedName>
        <fullName evidence="6">Phosphatidylinositol kinase</fullName>
    </submittedName>
</protein>
<dbReference type="InterPro" id="IPR012893">
    <property type="entry name" value="HipA-like_C"/>
</dbReference>
<reference evidence="6 7" key="1">
    <citation type="submission" date="2017-02" db="EMBL/GenBank/DDBJ databases">
        <title>Arcobacter caeni sp. nov, a new Arcobacter species isolated from reclaimed water.</title>
        <authorList>
            <person name="Figueras M.J."/>
            <person name="Perez-Cataluna A."/>
            <person name="Salas-Masso N."/>
        </authorList>
    </citation>
    <scope>NUCLEOTIDE SEQUENCE [LARGE SCALE GENOMIC DNA]</scope>
    <source>
        <strain evidence="6 7">RW17-10</strain>
    </source>
</reference>
<keyword evidence="2" id="KW-0808">Transferase</keyword>
<dbReference type="AlphaFoldDB" id="A0A363CW64"/>
<dbReference type="Pfam" id="PF07804">
    <property type="entry name" value="HipA_C"/>
    <property type="match status" value="1"/>
</dbReference>
<comment type="similarity">
    <text evidence="1">Belongs to the HipA Ser/Thr kinase family.</text>
</comment>
<feature type="domain" description="HipA N-terminal subdomain 1" evidence="5">
    <location>
        <begin position="4"/>
        <end position="98"/>
    </location>
</feature>
<evidence type="ECO:0000313" key="7">
    <source>
        <dbReference type="Proteomes" id="UP000251135"/>
    </source>
</evidence>
<sequence length="385" mass="44899">MDKLAVKVDGKYVGNIIKENDEYIFDYVSEKNDDFISLIMPVRAKNYIHNKLHPIFEMHLPEGYLLSIIKKHFSKILKTDDFGLLKVMSPSIKGRLSYEMDANTKDDALYLEDLLHPKSEKLFDELVSRFALSSALSGVQPKVLATIRNKATLKLDDYIVKSWGEEYKELALNEYYCMQVVRGADIAVPEFFISDDEKLFIMKRFDIVEENRYLGFEDMCVLLGKQRDDKYDGTYEQIAKTIKIFVSNKHKKNSLKNFFKMTVINFLVQNGDAHLKNFGLVYDGIEDIRLAPAYDVVCTTLYIKDDIPALHLLGSKKWWDKKYLLRFGVQSCDLTQSEVESCFEMCVNSLKTVLKEIKQRELKEQDKDKKEILNILIERFQQYKN</sequence>
<feature type="domain" description="HipA-like C-terminal" evidence="4">
    <location>
        <begin position="135"/>
        <end position="350"/>
    </location>
</feature>
<dbReference type="PANTHER" id="PTHR37419:SF1">
    <property type="entry name" value="SERINE_THREONINE-PROTEIN KINASE TOXIN HIPA"/>
    <property type="match status" value="1"/>
</dbReference>
<dbReference type="InterPro" id="IPR017508">
    <property type="entry name" value="HipA_N1"/>
</dbReference>
<name>A0A363CW64_9BACT</name>
<dbReference type="NCBIfam" id="TIGR03071">
    <property type="entry name" value="couple_hipA"/>
    <property type="match status" value="1"/>
</dbReference>
<evidence type="ECO:0000256" key="1">
    <source>
        <dbReference type="ARBA" id="ARBA00010164"/>
    </source>
</evidence>
<evidence type="ECO:0000259" key="4">
    <source>
        <dbReference type="Pfam" id="PF07804"/>
    </source>
</evidence>
<dbReference type="Pfam" id="PF13657">
    <property type="entry name" value="Couple_hipA"/>
    <property type="match status" value="1"/>
</dbReference>
<proteinExistence type="inferred from homology"/>
<dbReference type="OrthoDB" id="9805913at2"/>
<organism evidence="6 7">
    <name type="scientific">Arcobacter caeni</name>
    <dbReference type="NCBI Taxonomy" id="1912877"/>
    <lineage>
        <taxon>Bacteria</taxon>
        <taxon>Pseudomonadati</taxon>
        <taxon>Campylobacterota</taxon>
        <taxon>Epsilonproteobacteria</taxon>
        <taxon>Campylobacterales</taxon>
        <taxon>Arcobacteraceae</taxon>
        <taxon>Arcobacter</taxon>
    </lineage>
</organism>
<comment type="caution">
    <text evidence="6">The sequence shown here is derived from an EMBL/GenBank/DDBJ whole genome shotgun (WGS) entry which is preliminary data.</text>
</comment>
<evidence type="ECO:0000256" key="3">
    <source>
        <dbReference type="ARBA" id="ARBA00022777"/>
    </source>
</evidence>